<evidence type="ECO:0000313" key="3">
    <source>
        <dbReference type="Proteomes" id="UP001159042"/>
    </source>
</evidence>
<dbReference type="InterPro" id="IPR005312">
    <property type="entry name" value="DUF1759"/>
</dbReference>
<sequence length="539" mass="61623">MSHKTNRDLAIRRLREIYDFAEATQTDHTRYDDFIPRYENLNKVVNSFETAYERIIAKLTDEIEINNEDQIPYQTLVKRYQDKRKLVFMYWEEIVNLKLTITSNSDLRKLLDTFTENLLILETFELPVKSWDFVLFHLLLSKLDRDTRERFELKYISVEIPTFNNLVSFVEEQCTAIGRVDHQPSKAVSSSRKPISKSPSPPCSSSKSLSFVSTDQVKDNKCSLCNSSHPLHKCPDFLNKLPLDRYNLVRASRGCLNCLAVYPNKIVELVEGDIIRYSIFKNNCHLLLLIRQPYRPQIETLPQPHAHRIVRTWVTNPIVFKWQILLTVLLSTTVVQILDSAGKYQAVRALIDQGSQANFITENCLRKLGLPVTPLNTPISGVNQMSSIVSKGTTTSSIKPLDRLNPTFSFKALIVPTICRKLPSSEIPLQSWSYLKDLKFADPYFNKSLGIDILIGAELYPSILKSGYVIRPAGQPSAINTIFGWVLMGRVDFEPSTVTSFCVTLDSSLDSIVRFWELEELPPISNSSPDDIQCEKLYV</sequence>
<dbReference type="Pfam" id="PF03564">
    <property type="entry name" value="DUF1759"/>
    <property type="match status" value="1"/>
</dbReference>
<dbReference type="PANTHER" id="PTHR47331:SF5">
    <property type="entry name" value="RIBONUCLEASE H"/>
    <property type="match status" value="1"/>
</dbReference>
<dbReference type="PANTHER" id="PTHR47331">
    <property type="entry name" value="PHD-TYPE DOMAIN-CONTAINING PROTEIN"/>
    <property type="match status" value="1"/>
</dbReference>
<protein>
    <recommendedName>
        <fullName evidence="4">Peptidase aspartic putative domain-containing protein</fullName>
    </recommendedName>
</protein>
<evidence type="ECO:0008006" key="4">
    <source>
        <dbReference type="Google" id="ProtNLM"/>
    </source>
</evidence>
<keyword evidence="3" id="KW-1185">Reference proteome</keyword>
<name>A0AAV8VJV2_9CUCU</name>
<proteinExistence type="predicted"/>
<gene>
    <name evidence="2" type="ORF">NQ315_014276</name>
</gene>
<reference evidence="2 3" key="1">
    <citation type="journal article" date="2023" name="Insect Mol. Biol.">
        <title>Genome sequencing provides insights into the evolution of gene families encoding plant cell wall-degrading enzymes in longhorned beetles.</title>
        <authorList>
            <person name="Shin N.R."/>
            <person name="Okamura Y."/>
            <person name="Kirsch R."/>
            <person name="Pauchet Y."/>
        </authorList>
    </citation>
    <scope>NUCLEOTIDE SEQUENCE [LARGE SCALE GENOMIC DNA]</scope>
    <source>
        <strain evidence="2">EAD_L_NR</strain>
    </source>
</reference>
<evidence type="ECO:0000313" key="2">
    <source>
        <dbReference type="EMBL" id="KAJ8914081.1"/>
    </source>
</evidence>
<dbReference type="AlphaFoldDB" id="A0AAV8VJV2"/>
<evidence type="ECO:0000256" key="1">
    <source>
        <dbReference type="SAM" id="MobiDB-lite"/>
    </source>
</evidence>
<dbReference type="Proteomes" id="UP001159042">
    <property type="component" value="Unassembled WGS sequence"/>
</dbReference>
<organism evidence="2 3">
    <name type="scientific">Exocentrus adspersus</name>
    <dbReference type="NCBI Taxonomy" id="1586481"/>
    <lineage>
        <taxon>Eukaryota</taxon>
        <taxon>Metazoa</taxon>
        <taxon>Ecdysozoa</taxon>
        <taxon>Arthropoda</taxon>
        <taxon>Hexapoda</taxon>
        <taxon>Insecta</taxon>
        <taxon>Pterygota</taxon>
        <taxon>Neoptera</taxon>
        <taxon>Endopterygota</taxon>
        <taxon>Coleoptera</taxon>
        <taxon>Polyphaga</taxon>
        <taxon>Cucujiformia</taxon>
        <taxon>Chrysomeloidea</taxon>
        <taxon>Cerambycidae</taxon>
        <taxon>Lamiinae</taxon>
        <taxon>Acanthocinini</taxon>
        <taxon>Exocentrus</taxon>
    </lineage>
</organism>
<accession>A0AAV8VJV2</accession>
<dbReference type="EMBL" id="JANEYG010000080">
    <property type="protein sequence ID" value="KAJ8914081.1"/>
    <property type="molecule type" value="Genomic_DNA"/>
</dbReference>
<comment type="caution">
    <text evidence="2">The sequence shown here is derived from an EMBL/GenBank/DDBJ whole genome shotgun (WGS) entry which is preliminary data.</text>
</comment>
<feature type="compositionally biased region" description="Low complexity" evidence="1">
    <location>
        <begin position="189"/>
        <end position="208"/>
    </location>
</feature>
<dbReference type="CDD" id="cd00303">
    <property type="entry name" value="retropepsin_like"/>
    <property type="match status" value="1"/>
</dbReference>
<feature type="region of interest" description="Disordered" evidence="1">
    <location>
        <begin position="185"/>
        <end position="208"/>
    </location>
</feature>